<dbReference type="InterPro" id="IPR038765">
    <property type="entry name" value="Papain-like_cys_pep_sf"/>
</dbReference>
<dbReference type="PROSITE" id="PS50235">
    <property type="entry name" value="USP_3"/>
    <property type="match status" value="1"/>
</dbReference>
<evidence type="ECO:0000256" key="10">
    <source>
        <dbReference type="ARBA" id="ARBA00022833"/>
    </source>
</evidence>
<evidence type="ECO:0000256" key="1">
    <source>
        <dbReference type="ARBA" id="ARBA00000707"/>
    </source>
</evidence>
<dbReference type="CDD" id="cd14294">
    <property type="entry name" value="UBA1_UBP5_like"/>
    <property type="match status" value="1"/>
</dbReference>
<proteinExistence type="inferred from homology"/>
<dbReference type="InterPro" id="IPR041432">
    <property type="entry name" value="UBP13_Znf-UBP_var"/>
</dbReference>
<dbReference type="GO" id="GO:0004843">
    <property type="term" value="F:cysteine-type deubiquitinase activity"/>
    <property type="evidence" value="ECO:0007669"/>
    <property type="project" value="UniProtKB-UniRule"/>
</dbReference>
<evidence type="ECO:0000259" key="18">
    <source>
        <dbReference type="PROSITE" id="PS50235"/>
    </source>
</evidence>
<feature type="domain" description="UBA" evidence="17">
    <location>
        <begin position="676"/>
        <end position="716"/>
    </location>
</feature>
<feature type="domain" description="UBA" evidence="17">
    <location>
        <begin position="614"/>
        <end position="655"/>
    </location>
</feature>
<dbReference type="GO" id="GO:0006508">
    <property type="term" value="P:proteolysis"/>
    <property type="evidence" value="ECO:0007669"/>
    <property type="project" value="UniProtKB-KW"/>
</dbReference>
<keyword evidence="4 11" id="KW-0479">Metal-binding</keyword>
<name>A0A9P0G6Y2_9CUCU</name>
<dbReference type="Gene3D" id="3.90.70.10">
    <property type="entry name" value="Cysteine proteinases"/>
    <property type="match status" value="1"/>
</dbReference>
<keyword evidence="5" id="KW-0677">Repeat</keyword>
<evidence type="ECO:0000256" key="14">
    <source>
        <dbReference type="PROSITE-ProRule" id="PRU00502"/>
    </source>
</evidence>
<dbReference type="PROSITE" id="PS00973">
    <property type="entry name" value="USP_2"/>
    <property type="match status" value="1"/>
</dbReference>
<evidence type="ECO:0000256" key="11">
    <source>
        <dbReference type="PIRNR" id="PIRNR016308"/>
    </source>
</evidence>
<feature type="active site" description="Proton acceptor" evidence="12">
    <location>
        <position position="755"/>
    </location>
</feature>
<dbReference type="InterPro" id="IPR001607">
    <property type="entry name" value="Znf_UBP"/>
</dbReference>
<evidence type="ECO:0000256" key="13">
    <source>
        <dbReference type="PIRSR" id="PIRSR016308-3"/>
    </source>
</evidence>
<evidence type="ECO:0000256" key="16">
    <source>
        <dbReference type="SAM" id="Coils"/>
    </source>
</evidence>
<keyword evidence="7 11" id="KW-0833">Ubl conjugation pathway</keyword>
<evidence type="ECO:0000256" key="3">
    <source>
        <dbReference type="ARBA" id="ARBA00022670"/>
    </source>
</evidence>
<keyword evidence="3 11" id="KW-0645">Protease</keyword>
<dbReference type="OrthoDB" id="361536at2759"/>
<dbReference type="InterPro" id="IPR009060">
    <property type="entry name" value="UBA-like_sf"/>
</dbReference>
<feature type="binding site" evidence="13">
    <location>
        <position position="194"/>
    </location>
    <ligand>
        <name>Zn(2+)</name>
        <dbReference type="ChEBI" id="CHEBI:29105"/>
    </ligand>
</feature>
<feature type="active site" description="Nucleophile" evidence="12">
    <location>
        <position position="328"/>
    </location>
</feature>
<dbReference type="Pfam" id="PF00627">
    <property type="entry name" value="UBA"/>
    <property type="match status" value="2"/>
</dbReference>
<evidence type="ECO:0000256" key="7">
    <source>
        <dbReference type="ARBA" id="ARBA00022786"/>
    </source>
</evidence>
<dbReference type="GO" id="GO:0016579">
    <property type="term" value="P:protein deubiquitination"/>
    <property type="evidence" value="ECO:0007669"/>
    <property type="project" value="InterPro"/>
</dbReference>
<keyword evidence="8 11" id="KW-0378">Hydrolase</keyword>
<dbReference type="EMBL" id="OV651813">
    <property type="protein sequence ID" value="CAH1099022.1"/>
    <property type="molecule type" value="Genomic_DNA"/>
</dbReference>
<keyword evidence="21" id="KW-1185">Reference proteome</keyword>
<dbReference type="PANTHER" id="PTHR21646:SF10">
    <property type="entry name" value="UBIQUITIN CARBOXYL-TERMINAL HYDROLASE 14"/>
    <property type="match status" value="1"/>
</dbReference>
<feature type="coiled-coil region" evidence="16">
    <location>
        <begin position="279"/>
        <end position="306"/>
    </location>
</feature>
<dbReference type="InterPro" id="IPR013083">
    <property type="entry name" value="Znf_RING/FYVE/PHD"/>
</dbReference>
<dbReference type="InterPro" id="IPR015940">
    <property type="entry name" value="UBA"/>
</dbReference>
<comment type="catalytic activity">
    <reaction evidence="1 11 15">
        <text>Thiol-dependent hydrolysis of ester, thioester, amide, peptide and isopeptide bonds formed by the C-terminal Gly of ubiquitin (a 76-residue protein attached to proteins as an intracellular targeting signal).</text>
        <dbReference type="EC" id="3.4.19.12"/>
    </reaction>
</comment>
<evidence type="ECO:0000313" key="21">
    <source>
        <dbReference type="Proteomes" id="UP001153636"/>
    </source>
</evidence>
<dbReference type="CDD" id="cd14386">
    <property type="entry name" value="UBA2_UBP5"/>
    <property type="match status" value="1"/>
</dbReference>
<dbReference type="PANTHER" id="PTHR21646">
    <property type="entry name" value="UBIQUITIN CARBOXYL-TERMINAL HYDROLASE"/>
    <property type="match status" value="1"/>
</dbReference>
<dbReference type="AlphaFoldDB" id="A0A9P0G6Y2"/>
<evidence type="ECO:0000256" key="6">
    <source>
        <dbReference type="ARBA" id="ARBA00022771"/>
    </source>
</evidence>
<dbReference type="CDD" id="cd02658">
    <property type="entry name" value="Peptidase_C19B"/>
    <property type="match status" value="1"/>
</dbReference>
<dbReference type="GO" id="GO:0008270">
    <property type="term" value="F:zinc ion binding"/>
    <property type="evidence" value="ECO:0007669"/>
    <property type="project" value="UniProtKB-UniRule"/>
</dbReference>
<feature type="domain" description="USP" evidence="18">
    <location>
        <begin position="319"/>
        <end position="793"/>
    </location>
</feature>
<accession>A0A9P0G6Y2</accession>
<dbReference type="Gene3D" id="1.10.8.10">
    <property type="entry name" value="DNA helicase RuvA subunit, C-terminal domain"/>
    <property type="match status" value="2"/>
</dbReference>
<dbReference type="SUPFAM" id="SSF57850">
    <property type="entry name" value="RING/U-box"/>
    <property type="match status" value="1"/>
</dbReference>
<dbReference type="FunFam" id="3.30.40.10:FF:000026">
    <property type="entry name" value="Ubiquitin carboxyl-terminal hydrolase"/>
    <property type="match status" value="1"/>
</dbReference>
<keyword evidence="9 11" id="KW-0788">Thiol protease</keyword>
<dbReference type="Gene3D" id="3.30.40.10">
    <property type="entry name" value="Zinc/RING finger domain, C3HC4 (zinc finger)"/>
    <property type="match status" value="2"/>
</dbReference>
<dbReference type="PIRSF" id="PIRSF016308">
    <property type="entry name" value="UBP"/>
    <property type="match status" value="1"/>
</dbReference>
<dbReference type="FunFam" id="1.10.8.10:FF:000086">
    <property type="entry name" value="Ubiquitin carboxyl-terminal hydrolase"/>
    <property type="match status" value="1"/>
</dbReference>
<dbReference type="InterPro" id="IPR016652">
    <property type="entry name" value="Ubiquitinyl_hydrolase"/>
</dbReference>
<dbReference type="InterPro" id="IPR028889">
    <property type="entry name" value="USP"/>
</dbReference>
<evidence type="ECO:0000313" key="20">
    <source>
        <dbReference type="EMBL" id="CAH1099022.1"/>
    </source>
</evidence>
<dbReference type="InterPro" id="IPR001394">
    <property type="entry name" value="Peptidase_C19_UCH"/>
</dbReference>
<protein>
    <recommendedName>
        <fullName evidence="11 15">Ubiquitin carboxyl-terminal hydrolase</fullName>
        <ecNumber evidence="11 15">3.4.19.12</ecNumber>
    </recommendedName>
</protein>
<dbReference type="PROSITE" id="PS50030">
    <property type="entry name" value="UBA"/>
    <property type="match status" value="2"/>
</dbReference>
<dbReference type="SUPFAM" id="SSF46934">
    <property type="entry name" value="UBA-like"/>
    <property type="match status" value="1"/>
</dbReference>
<keyword evidence="6 14" id="KW-0863">Zinc-finger</keyword>
<evidence type="ECO:0000259" key="19">
    <source>
        <dbReference type="PROSITE" id="PS50271"/>
    </source>
</evidence>
<evidence type="ECO:0000256" key="15">
    <source>
        <dbReference type="RuleBase" id="RU366025"/>
    </source>
</evidence>
<dbReference type="SUPFAM" id="SSF54001">
    <property type="entry name" value="Cysteine proteinases"/>
    <property type="match status" value="1"/>
</dbReference>
<dbReference type="Pfam" id="PF02148">
    <property type="entry name" value="zf-UBP"/>
    <property type="match status" value="1"/>
</dbReference>
<comment type="similarity">
    <text evidence="2 11 15">Belongs to the peptidase C19 family.</text>
</comment>
<evidence type="ECO:0000256" key="12">
    <source>
        <dbReference type="PIRSR" id="PIRSR016308-1"/>
    </source>
</evidence>
<dbReference type="Proteomes" id="UP001153636">
    <property type="component" value="Chromosome 1"/>
</dbReference>
<evidence type="ECO:0000256" key="2">
    <source>
        <dbReference type="ARBA" id="ARBA00009085"/>
    </source>
</evidence>
<dbReference type="InterPro" id="IPR018200">
    <property type="entry name" value="USP_CS"/>
</dbReference>
<feature type="binding site" evidence="13">
    <location>
        <position position="224"/>
    </location>
    <ligand>
        <name>Zn(2+)</name>
        <dbReference type="ChEBI" id="CHEBI:29105"/>
    </ligand>
</feature>
<dbReference type="PROSITE" id="PS50271">
    <property type="entry name" value="ZF_UBP"/>
    <property type="match status" value="1"/>
</dbReference>
<reference evidence="20" key="1">
    <citation type="submission" date="2022-01" db="EMBL/GenBank/DDBJ databases">
        <authorList>
            <person name="King R."/>
        </authorList>
    </citation>
    <scope>NUCLEOTIDE SEQUENCE</scope>
</reference>
<keyword evidence="10 11" id="KW-0862">Zinc</keyword>
<evidence type="ECO:0000256" key="4">
    <source>
        <dbReference type="ARBA" id="ARBA00022723"/>
    </source>
</evidence>
<dbReference type="SMART" id="SM00165">
    <property type="entry name" value="UBA"/>
    <property type="match status" value="2"/>
</dbReference>
<dbReference type="Pfam" id="PF17807">
    <property type="entry name" value="zf-UBP_var"/>
    <property type="match status" value="1"/>
</dbReference>
<dbReference type="EC" id="3.4.19.12" evidence="11 15"/>
<dbReference type="InterPro" id="IPR050185">
    <property type="entry name" value="Ub_carboxyl-term_hydrolase"/>
</dbReference>
<evidence type="ECO:0000256" key="5">
    <source>
        <dbReference type="ARBA" id="ARBA00022737"/>
    </source>
</evidence>
<feature type="domain" description="UBP-type" evidence="19">
    <location>
        <begin position="167"/>
        <end position="276"/>
    </location>
</feature>
<feature type="binding site" evidence="13">
    <location>
        <position position="191"/>
    </location>
    <ligand>
        <name>Zn(2+)</name>
        <dbReference type="ChEBI" id="CHEBI:29105"/>
    </ligand>
</feature>
<dbReference type="Pfam" id="PF00443">
    <property type="entry name" value="UCH"/>
    <property type="match status" value="1"/>
</dbReference>
<organism evidence="20 21">
    <name type="scientific">Psylliodes chrysocephalus</name>
    <dbReference type="NCBI Taxonomy" id="3402493"/>
    <lineage>
        <taxon>Eukaryota</taxon>
        <taxon>Metazoa</taxon>
        <taxon>Ecdysozoa</taxon>
        <taxon>Arthropoda</taxon>
        <taxon>Hexapoda</taxon>
        <taxon>Insecta</taxon>
        <taxon>Pterygota</taxon>
        <taxon>Neoptera</taxon>
        <taxon>Endopterygota</taxon>
        <taxon>Coleoptera</taxon>
        <taxon>Polyphaga</taxon>
        <taxon>Cucujiformia</taxon>
        <taxon>Chrysomeloidea</taxon>
        <taxon>Chrysomelidae</taxon>
        <taxon>Galerucinae</taxon>
        <taxon>Alticini</taxon>
        <taxon>Psylliodes</taxon>
    </lineage>
</organism>
<gene>
    <name evidence="20" type="ORF">PSYICH_LOCUS233</name>
</gene>
<keyword evidence="16" id="KW-0175">Coiled coil</keyword>
<evidence type="ECO:0000256" key="9">
    <source>
        <dbReference type="ARBA" id="ARBA00022807"/>
    </source>
</evidence>
<sequence>MDIIALHLKDIKVPDTSSKVYKDECIFSFDNPETNTGLYVSLTTFLGLGRDHVEKYFEKTCQAVFLHIRREKYEVSSPQQGDGPEKKITRLAIGVAGGFDPTSSKKYEYQDFYQIVVLPNFTTFKWPNEELPEIVKLSVKAIIDLPSASKLAEIEALSGTWDGEVRAVSKHAHGLKQLDNGIKIPPTGWKCEKCDKTDNLWLNLTDGSILCGRKFYDGSGGNNHAIEHFKATGHPLAVKLGTITKDGKADVFSYSEDDMVEDPNLIQHLAHWGINIANMEKTEKSMLELELELNQKTNEWAALQESGGALKPIYGPGYTGLVNMGNSCYLNSVMQMLFVIPDFIHKYYDAGNEYFKNAGLDAPDDFNVQMAKLAHGLLSGKYSVPPPSGSPVDADPPGICPQMFKNLVGRGHPEFSTKKQQDAQEFLLHIFTLLERYSKNSFNPGDCFKFQVEERFQCGSSKKVKYLTRSELILSLSIPIDAAINKDEVSAYEARRAEAESHGKRLEPESIVRPKIKFFSCLESFTQSELINNFYSSAVKENVTARKTTRLSSFPDFLVIHLKKFTLREDWVPIKLDVSIEMPDILDISTLRGAGPQPGEELLPELEARPPAPPMDEGVISQLTDMGFPIEACKRAIFNTGNSGLEAATAWIMEHIADSDFTDPFIPPGLETSKFEPNPDALATIISMGFTPDQAKKALKATDNNVERAMDWIFSHQDELDDVKSPPAPQFRDGDGKYKLVGFISHMGTSTMVGHYVVHLLKNGQWIIFNDSKVAMSENPPKDLGYMYLYERV</sequence>
<dbReference type="SMART" id="SM00290">
    <property type="entry name" value="ZnF_UBP"/>
    <property type="match status" value="1"/>
</dbReference>
<feature type="binding site" evidence="13">
    <location>
        <position position="211"/>
    </location>
    <ligand>
        <name>Zn(2+)</name>
        <dbReference type="ChEBI" id="CHEBI:29105"/>
    </ligand>
</feature>
<evidence type="ECO:0000256" key="8">
    <source>
        <dbReference type="ARBA" id="ARBA00022801"/>
    </source>
</evidence>
<dbReference type="PROSITE" id="PS00972">
    <property type="entry name" value="USP_1"/>
    <property type="match status" value="1"/>
</dbReference>
<evidence type="ECO:0000259" key="17">
    <source>
        <dbReference type="PROSITE" id="PS50030"/>
    </source>
</evidence>